<dbReference type="Pfam" id="PF03306">
    <property type="entry name" value="AAL_decarboxy"/>
    <property type="match status" value="1"/>
</dbReference>
<dbReference type="EC" id="4.1.1.5" evidence="4 9"/>
<gene>
    <name evidence="10" type="primary">budA</name>
    <name evidence="10" type="ORF">KAK10_08245</name>
</gene>
<evidence type="ECO:0000256" key="7">
    <source>
        <dbReference type="ARBA" id="ARBA00023061"/>
    </source>
</evidence>
<name>A0ABT0VJ94_9LACO</name>
<evidence type="ECO:0000256" key="3">
    <source>
        <dbReference type="ARBA" id="ARBA00007106"/>
    </source>
</evidence>
<organism evidence="10 11">
    <name type="scientific">Periweissella beninensis</name>
    <dbReference type="NCBI Taxonomy" id="504936"/>
    <lineage>
        <taxon>Bacteria</taxon>
        <taxon>Bacillati</taxon>
        <taxon>Bacillota</taxon>
        <taxon>Bacilli</taxon>
        <taxon>Lactobacillales</taxon>
        <taxon>Lactobacillaceae</taxon>
        <taxon>Periweissella</taxon>
    </lineage>
</organism>
<comment type="similarity">
    <text evidence="3 9">Belongs to the alpha-acetolactate decarboxylase family.</text>
</comment>
<dbReference type="PIRSF" id="PIRSF001332">
    <property type="entry name" value="Acetolac_decarb"/>
    <property type="match status" value="1"/>
</dbReference>
<dbReference type="CDD" id="cd17299">
    <property type="entry name" value="acetolactate_decarboxylase"/>
    <property type="match status" value="1"/>
</dbReference>
<dbReference type="Gene3D" id="3.30.1330.80">
    <property type="entry name" value="Hypothetical protein, similar to alpha- acetolactate decarboxylase, domain 2"/>
    <property type="match status" value="2"/>
</dbReference>
<evidence type="ECO:0000313" key="10">
    <source>
        <dbReference type="EMBL" id="MCM2437897.1"/>
    </source>
</evidence>
<dbReference type="RefSeq" id="WP_205142779.1">
    <property type="nucleotide sequence ID" value="NZ_JAFBDN010000001.1"/>
</dbReference>
<evidence type="ECO:0000256" key="9">
    <source>
        <dbReference type="PIRNR" id="PIRNR001332"/>
    </source>
</evidence>
<comment type="caution">
    <text evidence="10">The sequence shown here is derived from an EMBL/GenBank/DDBJ whole genome shotgun (WGS) entry which is preliminary data.</text>
</comment>
<dbReference type="GO" id="GO:0047605">
    <property type="term" value="F:acetolactate decarboxylase activity"/>
    <property type="evidence" value="ECO:0007669"/>
    <property type="project" value="UniProtKB-EC"/>
</dbReference>
<dbReference type="InterPro" id="IPR005128">
    <property type="entry name" value="Acetolactate_a_deCO2ase"/>
</dbReference>
<evidence type="ECO:0000256" key="2">
    <source>
        <dbReference type="ARBA" id="ARBA00005170"/>
    </source>
</evidence>
<evidence type="ECO:0000256" key="4">
    <source>
        <dbReference type="ARBA" id="ARBA00013204"/>
    </source>
</evidence>
<evidence type="ECO:0000313" key="11">
    <source>
        <dbReference type="Proteomes" id="UP001057481"/>
    </source>
</evidence>
<sequence length="237" mass="26097">MNNNLYEHGTLAMLMAGKLSGTITLAELLKHGEHGIGTLDGLDGEVIILDNEVYQADETGTVNRITDMDATLPFASVHHAMNETTLTLPKADFNILNDTIVKEHNFKNVFVATRFHGVFEAVKVRVAPKQTRPYPGLLEIASNQPIFEKQNVSGTVIGYFAPELFGTVTAGGWHLHFLSDDRQFGGHLLDFVGTNLTGTYQIFDSLEQHFPVSDPEFRAYDIDLASLQADIQAAEGH</sequence>
<dbReference type="PANTHER" id="PTHR35524:SF1">
    <property type="entry name" value="ALPHA-ACETOLACTATE DECARBOXYLASE"/>
    <property type="match status" value="1"/>
</dbReference>
<dbReference type="EMBL" id="JAGMVS010000071">
    <property type="protein sequence ID" value="MCM2437897.1"/>
    <property type="molecule type" value="Genomic_DNA"/>
</dbReference>
<dbReference type="Proteomes" id="UP001057481">
    <property type="component" value="Unassembled WGS sequence"/>
</dbReference>
<comment type="pathway">
    <text evidence="2 9">Polyol metabolism; (R,R)-butane-2,3-diol biosynthesis; (R,R)-butane-2,3-diol from pyruvate: step 2/3.</text>
</comment>
<evidence type="ECO:0000256" key="5">
    <source>
        <dbReference type="ARBA" id="ARBA00020164"/>
    </source>
</evidence>
<evidence type="ECO:0000256" key="8">
    <source>
        <dbReference type="ARBA" id="ARBA00023239"/>
    </source>
</evidence>
<keyword evidence="8 9" id="KW-0456">Lyase</keyword>
<evidence type="ECO:0000256" key="1">
    <source>
        <dbReference type="ARBA" id="ARBA00001784"/>
    </source>
</evidence>
<evidence type="ECO:0000256" key="6">
    <source>
        <dbReference type="ARBA" id="ARBA00022793"/>
    </source>
</evidence>
<dbReference type="PANTHER" id="PTHR35524">
    <property type="entry name" value="ALPHA-ACETOLACTATE DECARBOXYLASE"/>
    <property type="match status" value="1"/>
</dbReference>
<proteinExistence type="inferred from homology"/>
<comment type="catalytic activity">
    <reaction evidence="1 9">
        <text>(2S)-2-acetolactate + H(+) = (R)-acetoin + CO2</text>
        <dbReference type="Rhea" id="RHEA:21580"/>
        <dbReference type="ChEBI" id="CHEBI:15378"/>
        <dbReference type="ChEBI" id="CHEBI:15686"/>
        <dbReference type="ChEBI" id="CHEBI:16526"/>
        <dbReference type="ChEBI" id="CHEBI:58476"/>
        <dbReference type="EC" id="4.1.1.5"/>
    </reaction>
</comment>
<reference evidence="10" key="1">
    <citation type="submission" date="2021-04" db="EMBL/GenBank/DDBJ databases">
        <title>Taxonomic assessment of Weissella genus.</title>
        <authorList>
            <person name="Fanelli F."/>
            <person name="Chieffi D."/>
            <person name="Dell'Aquila A."/>
            <person name="Gyu-Sung C."/>
            <person name="Franz C.M.A.P."/>
            <person name="Fusco V."/>
        </authorList>
    </citation>
    <scope>NUCLEOTIDE SEQUENCE</scope>
    <source>
        <strain evidence="10">LMG 25373</strain>
    </source>
</reference>
<keyword evidence="11" id="KW-1185">Reference proteome</keyword>
<protein>
    <recommendedName>
        <fullName evidence="5 9">Alpha-acetolactate decarboxylase</fullName>
        <ecNumber evidence="4 9">4.1.1.5</ecNumber>
    </recommendedName>
</protein>
<keyword evidence="6 9" id="KW-0210">Decarboxylase</keyword>
<dbReference type="NCBIfam" id="TIGR01252">
    <property type="entry name" value="acetolac_decarb"/>
    <property type="match status" value="1"/>
</dbReference>
<dbReference type="SUPFAM" id="SSF117856">
    <property type="entry name" value="AF0104/ALDC/Ptd012-like"/>
    <property type="match status" value="1"/>
</dbReference>
<accession>A0ABT0VJ94</accession>
<keyword evidence="7 9" id="KW-0005">Acetoin biosynthesis</keyword>